<dbReference type="InterPro" id="IPR013783">
    <property type="entry name" value="Ig-like_fold"/>
</dbReference>
<gene>
    <name evidence="12" type="ORF">CKY39_03450</name>
</gene>
<organism evidence="12 13">
    <name type="scientific">Variovorax boronicumulans</name>
    <dbReference type="NCBI Taxonomy" id="436515"/>
    <lineage>
        <taxon>Bacteria</taxon>
        <taxon>Pseudomonadati</taxon>
        <taxon>Pseudomonadota</taxon>
        <taxon>Betaproteobacteria</taxon>
        <taxon>Burkholderiales</taxon>
        <taxon>Comamonadaceae</taxon>
        <taxon>Variovorax</taxon>
    </lineage>
</organism>
<dbReference type="InterPro" id="IPR036316">
    <property type="entry name" value="Pili_assmbl_chap_C_dom_sf"/>
</dbReference>
<dbReference type="FunFam" id="2.60.40.10:FF:000458">
    <property type="entry name" value="Molecular chaperone FimC"/>
    <property type="match status" value="1"/>
</dbReference>
<keyword evidence="4 9" id="KW-0732">Signal</keyword>
<evidence type="ECO:0000259" key="11">
    <source>
        <dbReference type="Pfam" id="PF02753"/>
    </source>
</evidence>
<dbReference type="InterPro" id="IPR008962">
    <property type="entry name" value="PapD-like_sf"/>
</dbReference>
<keyword evidence="6 8" id="KW-0143">Chaperone</keyword>
<feature type="domain" description="Pili assembly chaperone C-terminal" evidence="11">
    <location>
        <begin position="169"/>
        <end position="235"/>
    </location>
</feature>
<dbReference type="PRINTS" id="PR00969">
    <property type="entry name" value="CHAPERONPILI"/>
</dbReference>
<keyword evidence="7" id="KW-0393">Immunoglobulin domain</keyword>
<dbReference type="Gene3D" id="2.60.40.10">
    <property type="entry name" value="Immunoglobulins"/>
    <property type="match status" value="2"/>
</dbReference>
<dbReference type="SUPFAM" id="SSF49584">
    <property type="entry name" value="Periplasmic chaperone C-domain"/>
    <property type="match status" value="1"/>
</dbReference>
<dbReference type="InterPro" id="IPR016147">
    <property type="entry name" value="Pili_assmbl_chaperone_N"/>
</dbReference>
<evidence type="ECO:0000256" key="1">
    <source>
        <dbReference type="ARBA" id="ARBA00004418"/>
    </source>
</evidence>
<dbReference type="KEGG" id="vbo:CKY39_03450"/>
<dbReference type="PANTHER" id="PTHR30251">
    <property type="entry name" value="PILUS ASSEMBLY CHAPERONE"/>
    <property type="match status" value="1"/>
</dbReference>
<dbReference type="InterPro" id="IPR001829">
    <property type="entry name" value="Pili_assmbl_chaperone_bac"/>
</dbReference>
<comment type="similarity">
    <text evidence="2 8">Belongs to the periplasmic pilus chaperone family.</text>
</comment>
<evidence type="ECO:0000256" key="7">
    <source>
        <dbReference type="ARBA" id="ARBA00023319"/>
    </source>
</evidence>
<evidence type="ECO:0000313" key="12">
    <source>
        <dbReference type="EMBL" id="ATA57565.1"/>
    </source>
</evidence>
<protein>
    <submittedName>
        <fullName evidence="12">Molecular chaperone EcpD</fullName>
    </submittedName>
</protein>
<reference evidence="12 13" key="1">
    <citation type="submission" date="2017-09" db="EMBL/GenBank/DDBJ databases">
        <title>The diverse metabolic capabilities of V. boronicumulans make it an excellent choice for continued studies on novel biodegradation.</title>
        <authorList>
            <person name="Sun S."/>
        </authorList>
    </citation>
    <scope>NUCLEOTIDE SEQUENCE [LARGE SCALE GENOMIC DNA]</scope>
    <source>
        <strain evidence="12 13">J1</strain>
    </source>
</reference>
<evidence type="ECO:0000256" key="2">
    <source>
        <dbReference type="ARBA" id="ARBA00007399"/>
    </source>
</evidence>
<dbReference type="Proteomes" id="UP000217154">
    <property type="component" value="Chromosome"/>
</dbReference>
<evidence type="ECO:0000259" key="10">
    <source>
        <dbReference type="Pfam" id="PF00345"/>
    </source>
</evidence>
<evidence type="ECO:0000256" key="5">
    <source>
        <dbReference type="ARBA" id="ARBA00022764"/>
    </source>
</evidence>
<dbReference type="PROSITE" id="PS00635">
    <property type="entry name" value="PILI_CHAPERONE"/>
    <property type="match status" value="1"/>
</dbReference>
<evidence type="ECO:0000256" key="8">
    <source>
        <dbReference type="RuleBase" id="RU003918"/>
    </source>
</evidence>
<feature type="domain" description="Pili assembly chaperone N-terminal" evidence="10">
    <location>
        <begin position="21"/>
        <end position="143"/>
    </location>
</feature>
<dbReference type="SUPFAM" id="SSF49354">
    <property type="entry name" value="PapD-like"/>
    <property type="match status" value="1"/>
</dbReference>
<feature type="chain" id="PRO_5012448320" evidence="9">
    <location>
        <begin position="20"/>
        <end position="247"/>
    </location>
</feature>
<comment type="subcellular location">
    <subcellularLocation>
        <location evidence="1 8">Periplasm</location>
    </subcellularLocation>
</comment>
<evidence type="ECO:0000313" key="13">
    <source>
        <dbReference type="Proteomes" id="UP000217154"/>
    </source>
</evidence>
<dbReference type="Pfam" id="PF00345">
    <property type="entry name" value="PapD_N"/>
    <property type="match status" value="1"/>
</dbReference>
<dbReference type="AlphaFoldDB" id="A0A286NSD7"/>
<evidence type="ECO:0000256" key="3">
    <source>
        <dbReference type="ARBA" id="ARBA00022558"/>
    </source>
</evidence>
<dbReference type="Pfam" id="PF02753">
    <property type="entry name" value="PapD_C"/>
    <property type="match status" value="1"/>
</dbReference>
<evidence type="ECO:0000256" key="6">
    <source>
        <dbReference type="ARBA" id="ARBA00023186"/>
    </source>
</evidence>
<dbReference type="InterPro" id="IPR016148">
    <property type="entry name" value="Pili_assmbl_chaperone_C"/>
</dbReference>
<dbReference type="GO" id="GO:0071555">
    <property type="term" value="P:cell wall organization"/>
    <property type="evidence" value="ECO:0007669"/>
    <property type="project" value="InterPro"/>
</dbReference>
<dbReference type="PANTHER" id="PTHR30251:SF2">
    <property type="entry name" value="FIMBRIAL CHAPERONE YADV-RELATED"/>
    <property type="match status" value="1"/>
</dbReference>
<name>A0A286NSD7_9BURK</name>
<dbReference type="EMBL" id="CP023284">
    <property type="protein sequence ID" value="ATA57565.1"/>
    <property type="molecule type" value="Genomic_DNA"/>
</dbReference>
<dbReference type="InterPro" id="IPR050643">
    <property type="entry name" value="Periplasmic_pilus_chap"/>
</dbReference>
<keyword evidence="3" id="KW-1029">Fimbrium biogenesis</keyword>
<dbReference type="InterPro" id="IPR018046">
    <property type="entry name" value="Pili_assmbl_chaperone_CS"/>
</dbReference>
<sequence>MRIVAAAIGALVLCGGVQAAVVIAATRVIYPAKETEVTLRLSNEGASPALVQVWTDDGNAEAGPAAKGAPFLVTPPVSRIDPTRSQTLRIAYTGEPLPSDRESVFWLNMLEVPPRPEGAMAEANKLQLAFRSRIKLFFRPPGLAGKAEGAPAQAIWRLVGREGAPAIEVRNPTPYHLNLVSVELESEGKRAGFDDGVMVAPGETRELPLKGSLDGRAAADLQLRYQTLNDYGGAVQGNAVLPKGAAR</sequence>
<keyword evidence="5" id="KW-0574">Periplasm</keyword>
<proteinExistence type="inferred from homology"/>
<dbReference type="GO" id="GO:0030288">
    <property type="term" value="C:outer membrane-bounded periplasmic space"/>
    <property type="evidence" value="ECO:0007669"/>
    <property type="project" value="InterPro"/>
</dbReference>
<evidence type="ECO:0000256" key="4">
    <source>
        <dbReference type="ARBA" id="ARBA00022729"/>
    </source>
</evidence>
<feature type="signal peptide" evidence="9">
    <location>
        <begin position="1"/>
        <end position="19"/>
    </location>
</feature>
<evidence type="ECO:0000256" key="9">
    <source>
        <dbReference type="SAM" id="SignalP"/>
    </source>
</evidence>
<accession>A0A286NSD7</accession>